<evidence type="ECO:0008006" key="7">
    <source>
        <dbReference type="Google" id="ProtNLM"/>
    </source>
</evidence>
<keyword evidence="4" id="KW-0812">Transmembrane</keyword>
<evidence type="ECO:0000256" key="4">
    <source>
        <dbReference type="SAM" id="Phobius"/>
    </source>
</evidence>
<feature type="transmembrane region" description="Helical" evidence="4">
    <location>
        <begin position="64"/>
        <end position="88"/>
    </location>
</feature>
<name>A0ABV6QNW6_9ACTN</name>
<evidence type="ECO:0000256" key="1">
    <source>
        <dbReference type="ARBA" id="ARBA00004651"/>
    </source>
</evidence>
<dbReference type="EMBL" id="JBHLTC010000024">
    <property type="protein sequence ID" value="MFC0626338.1"/>
    <property type="molecule type" value="Genomic_DNA"/>
</dbReference>
<accession>A0ABV6QNW6</accession>
<comment type="caution">
    <text evidence="5">The sequence shown here is derived from an EMBL/GenBank/DDBJ whole genome shotgun (WGS) entry which is preliminary data.</text>
</comment>
<keyword evidence="4" id="KW-1133">Transmembrane helix</keyword>
<keyword evidence="3" id="KW-1003">Cell membrane</keyword>
<comment type="subcellular location">
    <subcellularLocation>
        <location evidence="1">Cell membrane</location>
        <topology evidence="1">Multi-pass membrane protein</topology>
    </subcellularLocation>
</comment>
<dbReference type="PANTHER" id="PTHR43045">
    <property type="entry name" value="SHIKIMATE TRANSPORTER"/>
    <property type="match status" value="1"/>
</dbReference>
<gene>
    <name evidence="5" type="ORF">ACFFGN_19825</name>
</gene>
<dbReference type="PANTHER" id="PTHR43045:SF1">
    <property type="entry name" value="SHIKIMATE TRANSPORTER"/>
    <property type="match status" value="1"/>
</dbReference>
<dbReference type="SUPFAM" id="SSF103473">
    <property type="entry name" value="MFS general substrate transporter"/>
    <property type="match status" value="1"/>
</dbReference>
<proteinExistence type="predicted"/>
<dbReference type="RefSeq" id="WP_380049685.1">
    <property type="nucleotide sequence ID" value="NZ_JBHLTC010000024.1"/>
</dbReference>
<dbReference type="Proteomes" id="UP001589890">
    <property type="component" value="Unassembled WGS sequence"/>
</dbReference>
<protein>
    <recommendedName>
        <fullName evidence="7">MFS transporter</fullName>
    </recommendedName>
</protein>
<keyword evidence="6" id="KW-1185">Reference proteome</keyword>
<dbReference type="Gene3D" id="1.20.1250.20">
    <property type="entry name" value="MFS general substrate transporter like domains"/>
    <property type="match status" value="1"/>
</dbReference>
<feature type="transmembrane region" description="Helical" evidence="4">
    <location>
        <begin position="94"/>
        <end position="115"/>
    </location>
</feature>
<feature type="transmembrane region" description="Helical" evidence="4">
    <location>
        <begin position="28"/>
        <end position="52"/>
    </location>
</feature>
<dbReference type="InterPro" id="IPR036259">
    <property type="entry name" value="MFS_trans_sf"/>
</dbReference>
<keyword evidence="4" id="KW-0472">Membrane</keyword>
<evidence type="ECO:0000256" key="2">
    <source>
        <dbReference type="ARBA" id="ARBA00022448"/>
    </source>
</evidence>
<evidence type="ECO:0000313" key="6">
    <source>
        <dbReference type="Proteomes" id="UP001589890"/>
    </source>
</evidence>
<evidence type="ECO:0000256" key="3">
    <source>
        <dbReference type="ARBA" id="ARBA00022475"/>
    </source>
</evidence>
<sequence>MYRLGTWLALLFAFPAAALVRRGTSVTIFVALVIGVGVLDGTVYGPLAAFWAESFDTRVRYTALGALYQLSGIVASGLTPLIAAWLVALRGGDLWWLAAYNVAVAIVSLLSARALPETLGRDLESTPRSPVLDGAVR</sequence>
<evidence type="ECO:0000313" key="5">
    <source>
        <dbReference type="EMBL" id="MFC0626338.1"/>
    </source>
</evidence>
<keyword evidence="2" id="KW-0813">Transport</keyword>
<reference evidence="5 6" key="1">
    <citation type="submission" date="2024-09" db="EMBL/GenBank/DDBJ databases">
        <authorList>
            <person name="Sun Q."/>
            <person name="Mori K."/>
        </authorList>
    </citation>
    <scope>NUCLEOTIDE SEQUENCE [LARGE SCALE GENOMIC DNA]</scope>
    <source>
        <strain evidence="5 6">CGMCC 1.15906</strain>
    </source>
</reference>
<organism evidence="5 6">
    <name type="scientific">Kribbella deserti</name>
    <dbReference type="NCBI Taxonomy" id="1926257"/>
    <lineage>
        <taxon>Bacteria</taxon>
        <taxon>Bacillati</taxon>
        <taxon>Actinomycetota</taxon>
        <taxon>Actinomycetes</taxon>
        <taxon>Propionibacteriales</taxon>
        <taxon>Kribbellaceae</taxon>
        <taxon>Kribbella</taxon>
    </lineage>
</organism>